<dbReference type="OrthoDB" id="5244965at2"/>
<sequence>MGPVRTCIGCRSRAERSQLTRVVARDGRLLVDRSAHKPGRGAWVHPLVECLELALARHAFGRALRARVTNDDDVQNLVHQLAADHSAARTEKADRTMDNS</sequence>
<dbReference type="Gene3D" id="3.30.1230.10">
    <property type="entry name" value="YlxR-like"/>
    <property type="match status" value="1"/>
</dbReference>
<dbReference type="Pfam" id="PF04296">
    <property type="entry name" value="YlxR"/>
    <property type="match status" value="1"/>
</dbReference>
<dbReference type="InterPro" id="IPR035931">
    <property type="entry name" value="YlxR-like_sf"/>
</dbReference>
<accession>A0A6H9WQC4</accession>
<keyword evidence="3" id="KW-1185">Reference proteome</keyword>
<dbReference type="EMBL" id="WBJY01000001">
    <property type="protein sequence ID" value="KAB1649911.1"/>
    <property type="molecule type" value="Genomic_DNA"/>
</dbReference>
<feature type="domain" description="YlxR" evidence="1">
    <location>
        <begin position="5"/>
        <end position="76"/>
    </location>
</feature>
<organism evidence="2 3">
    <name type="scientific">Pseudoclavibacter endophyticus</name>
    <dbReference type="NCBI Taxonomy" id="1778590"/>
    <lineage>
        <taxon>Bacteria</taxon>
        <taxon>Bacillati</taxon>
        <taxon>Actinomycetota</taxon>
        <taxon>Actinomycetes</taxon>
        <taxon>Micrococcales</taxon>
        <taxon>Microbacteriaceae</taxon>
        <taxon>Pseudoclavibacter</taxon>
    </lineage>
</organism>
<dbReference type="RefSeq" id="WP_158028495.1">
    <property type="nucleotide sequence ID" value="NZ_BMHG01000001.1"/>
</dbReference>
<name>A0A6H9WQC4_9MICO</name>
<evidence type="ECO:0000259" key="1">
    <source>
        <dbReference type="Pfam" id="PF04296"/>
    </source>
</evidence>
<gene>
    <name evidence="2" type="ORF">F8O04_06715</name>
</gene>
<dbReference type="PANTHER" id="PTHR34215">
    <property type="entry name" value="BLL0784 PROTEIN"/>
    <property type="match status" value="1"/>
</dbReference>
<protein>
    <submittedName>
        <fullName evidence="2">YlxR family protein</fullName>
    </submittedName>
</protein>
<proteinExistence type="predicted"/>
<evidence type="ECO:0000313" key="3">
    <source>
        <dbReference type="Proteomes" id="UP000431744"/>
    </source>
</evidence>
<evidence type="ECO:0000313" key="2">
    <source>
        <dbReference type="EMBL" id="KAB1649911.1"/>
    </source>
</evidence>
<comment type="caution">
    <text evidence="2">The sequence shown here is derived from an EMBL/GenBank/DDBJ whole genome shotgun (WGS) entry which is preliminary data.</text>
</comment>
<dbReference type="PANTHER" id="PTHR34215:SF1">
    <property type="entry name" value="YLXR DOMAIN-CONTAINING PROTEIN"/>
    <property type="match status" value="1"/>
</dbReference>
<dbReference type="Proteomes" id="UP000431744">
    <property type="component" value="Unassembled WGS sequence"/>
</dbReference>
<dbReference type="AlphaFoldDB" id="A0A6H9WQC4"/>
<dbReference type="InterPro" id="IPR037465">
    <property type="entry name" value="YlxR"/>
</dbReference>
<reference evidence="2 3" key="1">
    <citation type="submission" date="2019-09" db="EMBL/GenBank/DDBJ databases">
        <title>Phylogeny of genus Pseudoclavibacter and closely related genus.</title>
        <authorList>
            <person name="Li Y."/>
        </authorList>
    </citation>
    <scope>NUCLEOTIDE SEQUENCE [LARGE SCALE GENOMIC DNA]</scope>
    <source>
        <strain evidence="2 3">EGI 60007</strain>
    </source>
</reference>
<dbReference type="InterPro" id="IPR007393">
    <property type="entry name" value="YlxR_dom"/>
</dbReference>
<dbReference type="SUPFAM" id="SSF64376">
    <property type="entry name" value="YlxR-like"/>
    <property type="match status" value="1"/>
</dbReference>